<dbReference type="InterPro" id="IPR005467">
    <property type="entry name" value="His_kinase_dom"/>
</dbReference>
<evidence type="ECO:0000259" key="9">
    <source>
        <dbReference type="PROSITE" id="PS50110"/>
    </source>
</evidence>
<dbReference type="SUPFAM" id="SSF55874">
    <property type="entry name" value="ATPase domain of HSP90 chaperone/DNA topoisomerase II/histidine kinase"/>
    <property type="match status" value="1"/>
</dbReference>
<evidence type="ECO:0000313" key="11">
    <source>
        <dbReference type="Proteomes" id="UP000301751"/>
    </source>
</evidence>
<evidence type="ECO:0000256" key="6">
    <source>
        <dbReference type="PROSITE-ProRule" id="PRU00169"/>
    </source>
</evidence>
<dbReference type="PROSITE" id="PS50109">
    <property type="entry name" value="HIS_KIN"/>
    <property type="match status" value="1"/>
</dbReference>
<feature type="domain" description="Response regulatory" evidence="9">
    <location>
        <begin position="493"/>
        <end position="614"/>
    </location>
</feature>
<feature type="transmembrane region" description="Helical" evidence="7">
    <location>
        <begin position="45"/>
        <end position="62"/>
    </location>
</feature>
<dbReference type="Proteomes" id="UP000301751">
    <property type="component" value="Unassembled WGS sequence"/>
</dbReference>
<accession>A0A480ARB4</accession>
<dbReference type="CDD" id="cd00082">
    <property type="entry name" value="HisKA"/>
    <property type="match status" value="1"/>
</dbReference>
<dbReference type="Pfam" id="PF00512">
    <property type="entry name" value="HisKA"/>
    <property type="match status" value="1"/>
</dbReference>
<dbReference type="InterPro" id="IPR003661">
    <property type="entry name" value="HisK_dim/P_dom"/>
</dbReference>
<sequence length="617" mass="65696">MLRSLWSGQSVLERAAHEIGLRLQPAHRVQIAHEQTRMVLLHTRLGTLAATAFALVLAWYLHGKLQPGLPQELLTAWVAVKLLVAGARMVLAAAWSAHGGGGDSAGRWQAAMLGLLALDGAVWGALGWAMMGQSVPMVALMVAVLDGVSCIATFGLQVRLAATAAYVLPILLPLVVGLAQRDDDIAHMAAAGQLVLAVLLLATARATSQRLTTGMLLRLQADALAAEKDAALRLAHEQSAERKRFLAKVSHELRTPLHGMLGLTRLLHLEARDPTLSHRLELIESSGTQLLGLINDLLEVSRIDAGHFALKVDSFDLAALLDQQAELFALRAADKGLHFSLQMQLPRPCWVRGDAARLRQVLNNLLGNAVKFTRSGSITLQAWPGSRPEWVGLSVADTGEGIGPAELARIFQPFHQVASSGAPGTGSAAATTDGVGLGLTIAREIAIAMGSDIRVRSVPGQGSVFSFEALLPPVSASTDARAAPPVAQRLPRLVLVAEDDEVNALIVGAYLDSLGVRYERVADGKQAVSRALRETDRPELVLMDCRMPVMDGLAATADIRRQERTLGLLRLPIVALTATATDTDRQACLDVGMDDVIAKPFTPVQLADALRQAGRAA</sequence>
<keyword evidence="7" id="KW-1133">Transmembrane helix</keyword>
<dbReference type="Gene3D" id="3.30.565.10">
    <property type="entry name" value="Histidine kinase-like ATPase, C-terminal domain"/>
    <property type="match status" value="1"/>
</dbReference>
<feature type="transmembrane region" description="Helical" evidence="7">
    <location>
        <begin position="110"/>
        <end position="131"/>
    </location>
</feature>
<feature type="transmembrane region" description="Helical" evidence="7">
    <location>
        <begin position="185"/>
        <end position="204"/>
    </location>
</feature>
<dbReference type="Gene3D" id="1.10.287.130">
    <property type="match status" value="1"/>
</dbReference>
<dbReference type="PANTHER" id="PTHR43047">
    <property type="entry name" value="TWO-COMPONENT HISTIDINE PROTEIN KINASE"/>
    <property type="match status" value="1"/>
</dbReference>
<protein>
    <recommendedName>
        <fullName evidence="2">histidine kinase</fullName>
        <ecNumber evidence="2">2.7.13.3</ecNumber>
    </recommendedName>
</protein>
<dbReference type="PROSITE" id="PS50110">
    <property type="entry name" value="RESPONSE_REGULATORY"/>
    <property type="match status" value="1"/>
</dbReference>
<evidence type="ECO:0000256" key="7">
    <source>
        <dbReference type="SAM" id="Phobius"/>
    </source>
</evidence>
<feature type="domain" description="Histidine kinase" evidence="8">
    <location>
        <begin position="248"/>
        <end position="473"/>
    </location>
</feature>
<keyword evidence="3 6" id="KW-0597">Phosphoprotein</keyword>
<evidence type="ECO:0000259" key="8">
    <source>
        <dbReference type="PROSITE" id="PS50109"/>
    </source>
</evidence>
<dbReference type="SMART" id="SM00387">
    <property type="entry name" value="HATPase_c"/>
    <property type="match status" value="1"/>
</dbReference>
<dbReference type="PRINTS" id="PR00344">
    <property type="entry name" value="BCTRLSENSOR"/>
</dbReference>
<evidence type="ECO:0000256" key="3">
    <source>
        <dbReference type="ARBA" id="ARBA00022553"/>
    </source>
</evidence>
<name>A0A480ARB4_9BURK</name>
<evidence type="ECO:0000256" key="5">
    <source>
        <dbReference type="ARBA" id="ARBA00022777"/>
    </source>
</evidence>
<keyword evidence="4" id="KW-0808">Transferase</keyword>
<dbReference type="SMART" id="SM00448">
    <property type="entry name" value="REC"/>
    <property type="match status" value="1"/>
</dbReference>
<dbReference type="InterPro" id="IPR036890">
    <property type="entry name" value="HATPase_C_sf"/>
</dbReference>
<dbReference type="Gene3D" id="3.40.50.2300">
    <property type="match status" value="1"/>
</dbReference>
<evidence type="ECO:0000256" key="4">
    <source>
        <dbReference type="ARBA" id="ARBA00022679"/>
    </source>
</evidence>
<dbReference type="InterPro" id="IPR004358">
    <property type="entry name" value="Sig_transdc_His_kin-like_C"/>
</dbReference>
<dbReference type="AlphaFoldDB" id="A0A480ARB4"/>
<feature type="transmembrane region" description="Helical" evidence="7">
    <location>
        <begin position="163"/>
        <end position="179"/>
    </location>
</feature>
<dbReference type="EC" id="2.7.13.3" evidence="2"/>
<gene>
    <name evidence="10" type="ORF">AQPW35_13160</name>
</gene>
<dbReference type="SUPFAM" id="SSF47384">
    <property type="entry name" value="Homodimeric domain of signal transducing histidine kinase"/>
    <property type="match status" value="1"/>
</dbReference>
<dbReference type="RefSeq" id="WP_162520708.1">
    <property type="nucleotide sequence ID" value="NZ_BJCL01000002.1"/>
</dbReference>
<dbReference type="InterPro" id="IPR011006">
    <property type="entry name" value="CheY-like_superfamily"/>
</dbReference>
<dbReference type="SUPFAM" id="SSF52172">
    <property type="entry name" value="CheY-like"/>
    <property type="match status" value="1"/>
</dbReference>
<dbReference type="Pfam" id="PF00072">
    <property type="entry name" value="Response_reg"/>
    <property type="match status" value="1"/>
</dbReference>
<dbReference type="EMBL" id="BJCL01000002">
    <property type="protein sequence ID" value="GCL62235.1"/>
    <property type="molecule type" value="Genomic_DNA"/>
</dbReference>
<dbReference type="InterPro" id="IPR003594">
    <property type="entry name" value="HATPase_dom"/>
</dbReference>
<comment type="catalytic activity">
    <reaction evidence="1">
        <text>ATP + protein L-histidine = ADP + protein N-phospho-L-histidine.</text>
        <dbReference type="EC" id="2.7.13.3"/>
    </reaction>
</comment>
<comment type="caution">
    <text evidence="10">The sequence shown here is derived from an EMBL/GenBank/DDBJ whole genome shotgun (WGS) entry which is preliminary data.</text>
</comment>
<dbReference type="InterPro" id="IPR001789">
    <property type="entry name" value="Sig_transdc_resp-reg_receiver"/>
</dbReference>
<keyword evidence="11" id="KW-1185">Reference proteome</keyword>
<keyword evidence="7" id="KW-0472">Membrane</keyword>
<feature type="modified residue" description="4-aspartylphosphate" evidence="6">
    <location>
        <position position="544"/>
    </location>
</feature>
<evidence type="ECO:0000256" key="1">
    <source>
        <dbReference type="ARBA" id="ARBA00000085"/>
    </source>
</evidence>
<dbReference type="CDD" id="cd17546">
    <property type="entry name" value="REC_hyHK_CKI1_RcsC-like"/>
    <property type="match status" value="1"/>
</dbReference>
<keyword evidence="5" id="KW-0418">Kinase</keyword>
<dbReference type="Pfam" id="PF02518">
    <property type="entry name" value="HATPase_c"/>
    <property type="match status" value="1"/>
</dbReference>
<evidence type="ECO:0000313" key="10">
    <source>
        <dbReference type="EMBL" id="GCL62235.1"/>
    </source>
</evidence>
<evidence type="ECO:0000256" key="2">
    <source>
        <dbReference type="ARBA" id="ARBA00012438"/>
    </source>
</evidence>
<dbReference type="InterPro" id="IPR036097">
    <property type="entry name" value="HisK_dim/P_sf"/>
</dbReference>
<reference evidence="11" key="1">
    <citation type="submission" date="2019-03" db="EMBL/GenBank/DDBJ databases">
        <title>Aquabacterium pictum sp.nov., the first bacteriochlorophyll a-containing freshwater bacterium in the genus Aquabacterium of the class Betaproteobacteria.</title>
        <authorList>
            <person name="Hirose S."/>
            <person name="Tank M."/>
            <person name="Hara E."/>
            <person name="Tamaki H."/>
            <person name="Takaichi S."/>
            <person name="Haruta S."/>
            <person name="Hanada S."/>
        </authorList>
    </citation>
    <scope>NUCLEOTIDE SEQUENCE [LARGE SCALE GENOMIC DNA]</scope>
    <source>
        <strain evidence="11">W35</strain>
    </source>
</reference>
<proteinExistence type="predicted"/>
<keyword evidence="7" id="KW-0812">Transmembrane</keyword>
<dbReference type="CDD" id="cd16922">
    <property type="entry name" value="HATPase_EvgS-ArcB-TorS-like"/>
    <property type="match status" value="1"/>
</dbReference>
<organism evidence="10 11">
    <name type="scientific">Pseudaquabacterium pictum</name>
    <dbReference type="NCBI Taxonomy" id="2315236"/>
    <lineage>
        <taxon>Bacteria</taxon>
        <taxon>Pseudomonadati</taxon>
        <taxon>Pseudomonadota</taxon>
        <taxon>Betaproteobacteria</taxon>
        <taxon>Burkholderiales</taxon>
        <taxon>Sphaerotilaceae</taxon>
        <taxon>Pseudaquabacterium</taxon>
    </lineage>
</organism>
<dbReference type="GO" id="GO:0000155">
    <property type="term" value="F:phosphorelay sensor kinase activity"/>
    <property type="evidence" value="ECO:0007669"/>
    <property type="project" value="InterPro"/>
</dbReference>
<feature type="transmembrane region" description="Helical" evidence="7">
    <location>
        <begin position="74"/>
        <end position="98"/>
    </location>
</feature>
<dbReference type="SMART" id="SM00388">
    <property type="entry name" value="HisKA"/>
    <property type="match status" value="1"/>
</dbReference>